<dbReference type="Proteomes" id="UP001056120">
    <property type="component" value="Linkage Group LG16"/>
</dbReference>
<sequence length="153" mass="17088">MGWGKIREFAIRPRELTTAKTREEEGDARKGRLAAVVPSSFERRTSRLAKAEVEWKWPAEEVVSGVEGSDKLVDGWCVVGYREGRERERKGSDHGATRRSMRWWCPTDEVAAMVAHCGGERSRTRTGLHPTCTAARVEANGDSGEGVSRIMRS</sequence>
<evidence type="ECO:0000313" key="2">
    <source>
        <dbReference type="Proteomes" id="UP001056120"/>
    </source>
</evidence>
<accession>A0ACB9FTM7</accession>
<reference evidence="2" key="1">
    <citation type="journal article" date="2022" name="Mol. Ecol. Resour.">
        <title>The genomes of chicory, endive, great burdock and yacon provide insights into Asteraceae palaeo-polyploidization history and plant inulin production.</title>
        <authorList>
            <person name="Fan W."/>
            <person name="Wang S."/>
            <person name="Wang H."/>
            <person name="Wang A."/>
            <person name="Jiang F."/>
            <person name="Liu H."/>
            <person name="Zhao H."/>
            <person name="Xu D."/>
            <person name="Zhang Y."/>
        </authorList>
    </citation>
    <scope>NUCLEOTIDE SEQUENCE [LARGE SCALE GENOMIC DNA]</scope>
    <source>
        <strain evidence="2">cv. Yunnan</strain>
    </source>
</reference>
<gene>
    <name evidence="1" type="ORF">L1987_48832</name>
</gene>
<comment type="caution">
    <text evidence="1">The sequence shown here is derived from an EMBL/GenBank/DDBJ whole genome shotgun (WGS) entry which is preliminary data.</text>
</comment>
<name>A0ACB9FTM7_9ASTR</name>
<protein>
    <submittedName>
        <fullName evidence="1">Uncharacterized protein</fullName>
    </submittedName>
</protein>
<evidence type="ECO:0000313" key="1">
    <source>
        <dbReference type="EMBL" id="KAI3774283.1"/>
    </source>
</evidence>
<keyword evidence="2" id="KW-1185">Reference proteome</keyword>
<proteinExistence type="predicted"/>
<organism evidence="1 2">
    <name type="scientific">Smallanthus sonchifolius</name>
    <dbReference type="NCBI Taxonomy" id="185202"/>
    <lineage>
        <taxon>Eukaryota</taxon>
        <taxon>Viridiplantae</taxon>
        <taxon>Streptophyta</taxon>
        <taxon>Embryophyta</taxon>
        <taxon>Tracheophyta</taxon>
        <taxon>Spermatophyta</taxon>
        <taxon>Magnoliopsida</taxon>
        <taxon>eudicotyledons</taxon>
        <taxon>Gunneridae</taxon>
        <taxon>Pentapetalae</taxon>
        <taxon>asterids</taxon>
        <taxon>campanulids</taxon>
        <taxon>Asterales</taxon>
        <taxon>Asteraceae</taxon>
        <taxon>Asteroideae</taxon>
        <taxon>Heliantheae alliance</taxon>
        <taxon>Millerieae</taxon>
        <taxon>Smallanthus</taxon>
    </lineage>
</organism>
<dbReference type="EMBL" id="CM042033">
    <property type="protein sequence ID" value="KAI3774283.1"/>
    <property type="molecule type" value="Genomic_DNA"/>
</dbReference>
<reference evidence="1 2" key="2">
    <citation type="journal article" date="2022" name="Mol. Ecol. Resour.">
        <title>The genomes of chicory, endive, great burdock and yacon provide insights into Asteraceae paleo-polyploidization history and plant inulin production.</title>
        <authorList>
            <person name="Fan W."/>
            <person name="Wang S."/>
            <person name="Wang H."/>
            <person name="Wang A."/>
            <person name="Jiang F."/>
            <person name="Liu H."/>
            <person name="Zhao H."/>
            <person name="Xu D."/>
            <person name="Zhang Y."/>
        </authorList>
    </citation>
    <scope>NUCLEOTIDE SEQUENCE [LARGE SCALE GENOMIC DNA]</scope>
    <source>
        <strain evidence="2">cv. Yunnan</strain>
        <tissue evidence="1">Leaves</tissue>
    </source>
</reference>